<dbReference type="SUPFAM" id="SSF46955">
    <property type="entry name" value="Putative DNA-binding domain"/>
    <property type="match status" value="1"/>
</dbReference>
<evidence type="ECO:0000313" key="2">
    <source>
        <dbReference type="Proteomes" id="UP000663814"/>
    </source>
</evidence>
<sequence>MKDVTEIVGMHRSTIYKRINEGSFPKAISIGGRSIRFLESSIRQWMLKNVQPN</sequence>
<reference evidence="1 2" key="1">
    <citation type="submission" date="2020-12" db="EMBL/GenBank/DDBJ databases">
        <authorList>
            <person name="Ruan W."/>
            <person name="Khan S.A."/>
            <person name="Jeon C.O."/>
        </authorList>
    </citation>
    <scope>NUCLEOTIDE SEQUENCE [LARGE SCALE GENOMIC DNA]</scope>
    <source>
        <strain evidence="1 2">MA-13</strain>
    </source>
</reference>
<accession>A0ABS7XC16</accession>
<dbReference type="Gene3D" id="1.10.238.160">
    <property type="match status" value="1"/>
</dbReference>
<evidence type="ECO:0000313" key="1">
    <source>
        <dbReference type="EMBL" id="MBZ9612710.1"/>
    </source>
</evidence>
<dbReference type="EMBL" id="JAERPS020000005">
    <property type="protein sequence ID" value="MBZ9612710.1"/>
    <property type="molecule type" value="Genomic_DNA"/>
</dbReference>
<reference evidence="1 2" key="2">
    <citation type="submission" date="2021-08" db="EMBL/GenBank/DDBJ databases">
        <title>Rheinheimera aquimaris sp. nov., isolated from seawater of the East Sea in Korea.</title>
        <authorList>
            <person name="Kim K.H."/>
            <person name="Wenting R."/>
            <person name="Kim K.R."/>
            <person name="Jeon C.O."/>
        </authorList>
    </citation>
    <scope>NUCLEOTIDE SEQUENCE [LARGE SCALE GENOMIC DNA]</scope>
    <source>
        <strain evidence="1 2">MA-13</strain>
    </source>
</reference>
<keyword evidence="2" id="KW-1185">Reference proteome</keyword>
<dbReference type="Proteomes" id="UP000663814">
    <property type="component" value="Unassembled WGS sequence"/>
</dbReference>
<dbReference type="PANTHER" id="PTHR36154:SF1">
    <property type="entry name" value="DNA-BINDING TRANSCRIPTIONAL ACTIVATOR ALPA"/>
    <property type="match status" value="1"/>
</dbReference>
<organism evidence="1 2">
    <name type="scientific">Rheinheimera maricola</name>
    <dbReference type="NCBI Taxonomy" id="2793282"/>
    <lineage>
        <taxon>Bacteria</taxon>
        <taxon>Pseudomonadati</taxon>
        <taxon>Pseudomonadota</taxon>
        <taxon>Gammaproteobacteria</taxon>
        <taxon>Chromatiales</taxon>
        <taxon>Chromatiaceae</taxon>
        <taxon>Rheinheimera</taxon>
    </lineage>
</organism>
<dbReference type="RefSeq" id="WP_224673483.1">
    <property type="nucleotide sequence ID" value="NZ_JAERPS020000005.1"/>
</dbReference>
<dbReference type="InterPro" id="IPR010260">
    <property type="entry name" value="AlpA"/>
</dbReference>
<dbReference type="Pfam" id="PF05930">
    <property type="entry name" value="Phage_AlpA"/>
    <property type="match status" value="1"/>
</dbReference>
<protein>
    <submittedName>
        <fullName evidence="1">AlpA family phage regulatory protein</fullName>
    </submittedName>
</protein>
<name>A0ABS7XC16_9GAMM</name>
<dbReference type="InterPro" id="IPR009061">
    <property type="entry name" value="DNA-bd_dom_put_sf"/>
</dbReference>
<comment type="caution">
    <text evidence="1">The sequence shown here is derived from an EMBL/GenBank/DDBJ whole genome shotgun (WGS) entry which is preliminary data.</text>
</comment>
<dbReference type="PANTHER" id="PTHR36154">
    <property type="entry name" value="DNA-BINDING TRANSCRIPTIONAL ACTIVATOR ALPA"/>
    <property type="match status" value="1"/>
</dbReference>
<dbReference type="InterPro" id="IPR052931">
    <property type="entry name" value="Prophage_regulatory_activator"/>
</dbReference>
<gene>
    <name evidence="1" type="ORF">I4W93_013995</name>
</gene>
<proteinExistence type="predicted"/>